<dbReference type="AlphaFoldDB" id="A0A0P1GB79"/>
<feature type="chain" id="PRO_5009792636" evidence="3">
    <location>
        <begin position="24"/>
        <end position="383"/>
    </location>
</feature>
<proteinExistence type="predicted"/>
<keyword evidence="6" id="KW-1185">Reference proteome</keyword>
<dbReference type="Pfam" id="PF24996">
    <property type="entry name" value="NANM"/>
    <property type="match status" value="1"/>
</dbReference>
<evidence type="ECO:0000256" key="3">
    <source>
        <dbReference type="SAM" id="SignalP"/>
    </source>
</evidence>
<accession>A0A0P1GB79</accession>
<evidence type="ECO:0000256" key="2">
    <source>
        <dbReference type="ARBA" id="ARBA00022737"/>
    </source>
</evidence>
<dbReference type="Gene3D" id="2.120.10.80">
    <property type="entry name" value="Kelch-type beta propeller"/>
    <property type="match status" value="2"/>
</dbReference>
<dbReference type="InterPro" id="IPR019936">
    <property type="entry name" value="NanM_proteobact"/>
</dbReference>
<keyword evidence="1" id="KW-0880">Kelch repeat</keyword>
<sequence length="383" mass="40248">MFANLKSGVAATTLSLLATGAMANSWPDLPTAIKNGVSGQSGTTAVIGLGSGGDALFSMDLADPVAGWQVLASFPGPVPSGAASALAGGKLYVFSGSGKVNADDVAPIIFTDVHAYDLATNSWAKLDTQTPAGLLGATGFALDDDRIAIFGGYNKELFDQYLNDVLTTDKEAEPEKWQKIVDDYMGMKPSDYRWNSKTLVYTISTNSWADLGDNPYLPNTGAALVESGDDILLINGEIKPGLRTPQIKQVSFSGDTASWQQVAPIPTKAGDDLSEGLAAPYAGWSNGALIVAGGANFPGARANAFAGQWFSHQGLTKTWNDDVYVRLNGAWKQVNDLPEGLAYGATFTTDDGLLVVGGEGSDRKPRAGSFLISWDGEKVNFTD</sequence>
<dbReference type="OrthoDB" id="198899at2"/>
<evidence type="ECO:0000313" key="6">
    <source>
        <dbReference type="Proteomes" id="UP000051086"/>
    </source>
</evidence>
<dbReference type="NCBIfam" id="NF010730">
    <property type="entry name" value="PRK14131.1"/>
    <property type="match status" value="1"/>
</dbReference>
<dbReference type="Proteomes" id="UP000051086">
    <property type="component" value="Unassembled WGS sequence"/>
</dbReference>
<feature type="signal peptide" evidence="3">
    <location>
        <begin position="1"/>
        <end position="23"/>
    </location>
</feature>
<dbReference type="InterPro" id="IPR015915">
    <property type="entry name" value="Kelch-typ_b-propeller"/>
</dbReference>
<dbReference type="InterPro" id="IPR053256">
    <property type="entry name" value="Kelch_repeat-containing"/>
</dbReference>
<dbReference type="EC" id="5.1.3.24" evidence="5"/>
<evidence type="ECO:0000256" key="1">
    <source>
        <dbReference type="ARBA" id="ARBA00022441"/>
    </source>
</evidence>
<reference evidence="5 7" key="2">
    <citation type="submission" date="2015-09" db="EMBL/GenBank/DDBJ databases">
        <authorList>
            <consortium name="Swine Surveillance"/>
        </authorList>
    </citation>
    <scope>NUCLEOTIDE SEQUENCE [LARGE SCALE GENOMIC DNA]</scope>
    <source>
        <strain evidence="5 7">5120</strain>
    </source>
</reference>
<gene>
    <name evidence="5" type="primary">nanM</name>
    <name evidence="4" type="ORF">TL5118_01580</name>
    <name evidence="5" type="ORF">TL5120_02300</name>
</gene>
<organism evidence="5 7">
    <name type="scientific">Thalassovita autumnalis</name>
    <dbReference type="NCBI Taxonomy" id="2072972"/>
    <lineage>
        <taxon>Bacteria</taxon>
        <taxon>Pseudomonadati</taxon>
        <taxon>Pseudomonadota</taxon>
        <taxon>Alphaproteobacteria</taxon>
        <taxon>Rhodobacterales</taxon>
        <taxon>Roseobacteraceae</taxon>
        <taxon>Thalassovita</taxon>
    </lineage>
</organism>
<dbReference type="PANTHER" id="PTHR46773">
    <property type="match status" value="1"/>
</dbReference>
<dbReference type="GO" id="GO:0016853">
    <property type="term" value="F:isomerase activity"/>
    <property type="evidence" value="ECO:0007669"/>
    <property type="project" value="UniProtKB-KW"/>
</dbReference>
<keyword evidence="2" id="KW-0677">Repeat</keyword>
<evidence type="ECO:0000313" key="4">
    <source>
        <dbReference type="EMBL" id="CUH66044.1"/>
    </source>
</evidence>
<dbReference type="RefSeq" id="WP_058243694.1">
    <property type="nucleotide sequence ID" value="NZ_CYSB01000025.1"/>
</dbReference>
<reference evidence="4 6" key="1">
    <citation type="submission" date="2015-09" db="EMBL/GenBank/DDBJ databases">
        <authorList>
            <person name="Rodrigo-Torres L."/>
            <person name="Arahal D.R."/>
        </authorList>
    </citation>
    <scope>NUCLEOTIDE SEQUENCE [LARGE SCALE GENOMIC DNA]</scope>
    <source>
        <strain evidence="4 6">CECT 5118</strain>
    </source>
</reference>
<dbReference type="InterPro" id="IPR056734">
    <property type="entry name" value="NANM"/>
</dbReference>
<dbReference type="EMBL" id="CYSC01000032">
    <property type="protein sequence ID" value="CUH72499.1"/>
    <property type="molecule type" value="Genomic_DNA"/>
</dbReference>
<evidence type="ECO:0000313" key="5">
    <source>
        <dbReference type="EMBL" id="CUH72499.1"/>
    </source>
</evidence>
<dbReference type="NCBIfam" id="TIGR03547">
    <property type="entry name" value="muta_rot_YjhT"/>
    <property type="match status" value="1"/>
</dbReference>
<keyword evidence="5" id="KW-0413">Isomerase</keyword>
<keyword evidence="3" id="KW-0732">Signal</keyword>
<dbReference type="Proteomes" id="UP000051887">
    <property type="component" value="Unassembled WGS sequence"/>
</dbReference>
<evidence type="ECO:0000313" key="7">
    <source>
        <dbReference type="Proteomes" id="UP000051887"/>
    </source>
</evidence>
<name>A0A0P1GB79_9RHOB</name>
<dbReference type="EMBL" id="CYSB01000025">
    <property type="protein sequence ID" value="CUH66044.1"/>
    <property type="molecule type" value="Genomic_DNA"/>
</dbReference>
<protein>
    <submittedName>
        <fullName evidence="5">N-acetylneuraminate epimerase</fullName>
        <ecNumber evidence="5">5.1.3.24</ecNumber>
    </submittedName>
</protein>
<dbReference type="PANTHER" id="PTHR46773:SF5">
    <property type="entry name" value="OS04G0487100 PROTEIN"/>
    <property type="match status" value="1"/>
</dbReference>
<dbReference type="SUPFAM" id="SSF117281">
    <property type="entry name" value="Kelch motif"/>
    <property type="match status" value="1"/>
</dbReference>